<dbReference type="PANTHER" id="PTHR46332:SF5">
    <property type="entry name" value="ASPARTATE BETA-HYDROXYLASE DOMAIN CONTAINING 2"/>
    <property type="match status" value="1"/>
</dbReference>
<evidence type="ECO:0000313" key="6">
    <source>
        <dbReference type="Proteomes" id="UP001523401"/>
    </source>
</evidence>
<gene>
    <name evidence="5" type="ORF">NF685_09510</name>
</gene>
<dbReference type="Proteomes" id="UP001523401">
    <property type="component" value="Unassembled WGS sequence"/>
</dbReference>
<dbReference type="InterPro" id="IPR051821">
    <property type="entry name" value="Asp/Asn_beta-hydroxylase"/>
</dbReference>
<keyword evidence="3" id="KW-0560">Oxidoreductase</keyword>
<keyword evidence="2" id="KW-0223">Dioxygenase</keyword>
<name>A0ABT1CHC2_9PROT</name>
<dbReference type="InterPro" id="IPR027443">
    <property type="entry name" value="IPNS-like_sf"/>
</dbReference>
<dbReference type="SUPFAM" id="SSF51197">
    <property type="entry name" value="Clavaminate synthase-like"/>
    <property type="match status" value="1"/>
</dbReference>
<organism evidence="5 6">
    <name type="scientific">Asaia lannensis NBRC 102526</name>
    <dbReference type="NCBI Taxonomy" id="1307926"/>
    <lineage>
        <taxon>Bacteria</taxon>
        <taxon>Pseudomonadati</taxon>
        <taxon>Pseudomonadota</taxon>
        <taxon>Alphaproteobacteria</taxon>
        <taxon>Acetobacterales</taxon>
        <taxon>Acetobacteraceae</taxon>
        <taxon>Asaia</taxon>
    </lineage>
</organism>
<comment type="caution">
    <text evidence="5">The sequence shown here is derived from an EMBL/GenBank/DDBJ whole genome shotgun (WGS) entry which is preliminary data.</text>
</comment>
<keyword evidence="6" id="KW-1185">Reference proteome</keyword>
<comment type="similarity">
    <text evidence="1">Belongs to the aspartyl/asparaginyl beta-hydroxylase family.</text>
</comment>
<dbReference type="Pfam" id="PF05118">
    <property type="entry name" value="Asp_Arg_Hydrox"/>
    <property type="match status" value="1"/>
</dbReference>
<proteinExistence type="inferred from homology"/>
<dbReference type="EMBL" id="JAMXQU010000006">
    <property type="protein sequence ID" value="MCO6160264.1"/>
    <property type="molecule type" value="Genomic_DNA"/>
</dbReference>
<evidence type="ECO:0000259" key="4">
    <source>
        <dbReference type="Pfam" id="PF05118"/>
    </source>
</evidence>
<evidence type="ECO:0000313" key="5">
    <source>
        <dbReference type="EMBL" id="MCO6160264.1"/>
    </source>
</evidence>
<evidence type="ECO:0000256" key="3">
    <source>
        <dbReference type="ARBA" id="ARBA00023002"/>
    </source>
</evidence>
<evidence type="ECO:0000256" key="1">
    <source>
        <dbReference type="ARBA" id="ARBA00007730"/>
    </source>
</evidence>
<dbReference type="InterPro" id="IPR007803">
    <property type="entry name" value="Asp/Arg/Pro-Hydrxlase"/>
</dbReference>
<dbReference type="Gene3D" id="2.60.120.330">
    <property type="entry name" value="B-lactam Antibiotic, Isopenicillin N Synthase, Chain"/>
    <property type="match status" value="1"/>
</dbReference>
<feature type="domain" description="Aspartyl/asparaginy/proline hydroxylase" evidence="4">
    <location>
        <begin position="61"/>
        <end position="219"/>
    </location>
</feature>
<dbReference type="RefSeq" id="WP_222546276.1">
    <property type="nucleotide sequence ID" value="NZ_BAPW01000003.1"/>
</dbReference>
<sequence length="264" mass="30788">MDYLGKRVQDHGKKLPFIGKSLYQIGKDMRPAIDRFIARQSLIPNTALVDTRFFPWIRMIERHWETIRDEAVALRAQDIPSLGEISKEHGRIAGDLRWRSFFFEGYGYRREENCRLAPRTAALLRRIPGLVTASFSVLEAGCRIPRHVGMTKGTLVYHLGLRIPKKRDSCQITIEGENHNHVYSWADGESLLFDDTYNHQVFNDTDEDRYILLLQIQRPCRLPARLLLRFFLFCVRHSRFVQEIKNRLDRMPARPSPVSAVEPV</sequence>
<accession>A0ABT1CHC2</accession>
<protein>
    <submittedName>
        <fullName evidence="5">Aspartyl/asparaginyl beta-hydroxylase domain-containing protein</fullName>
    </submittedName>
</protein>
<reference evidence="5 6" key="1">
    <citation type="submission" date="2022-06" db="EMBL/GenBank/DDBJ databases">
        <title>Whole-genome of Asaia lannensis strain LMG 27011T.</title>
        <authorList>
            <person name="Sombolestani A."/>
        </authorList>
    </citation>
    <scope>NUCLEOTIDE SEQUENCE [LARGE SCALE GENOMIC DNA]</scope>
    <source>
        <strain evidence="5 6">NBRC 102526</strain>
    </source>
</reference>
<dbReference type="PANTHER" id="PTHR46332">
    <property type="entry name" value="ASPARTATE BETA-HYDROXYLASE DOMAIN-CONTAINING PROTEIN 2"/>
    <property type="match status" value="1"/>
</dbReference>
<evidence type="ECO:0000256" key="2">
    <source>
        <dbReference type="ARBA" id="ARBA00022964"/>
    </source>
</evidence>